<sequence>MPHAVRALTLAALLATVPIASVRAQSGDTLVIGIAAPLSGPSEILGRQIEAGAKRAAEENGATTVSVDTFCSADGGREAADALIAARAAAAVGFLCTVALEAALPKLTAAAIPALDVGVRAARIQRQRQQDGALVWRLAPAAGAEARALAGFVRERWSDTAFGIVEDGSPQSRDLADKVRQALEADGLRAAVTESYRPAEEKQFPVARRLQQSGVTRVLFLGARSDTAVILRDSAEIGSTLEAAGGESLIDAEGAVALPAGVVALASGFDVDWVPSETPPEDEGYARIARIGAEIAIQAATRARAESRSVVDLLSYETFITTAGLVRFDGEGAADVAPFRAYRWDGQRFVPEAEG</sequence>
<dbReference type="EMBL" id="JACIDO010000002">
    <property type="protein sequence ID" value="MBB3935266.1"/>
    <property type="molecule type" value="Genomic_DNA"/>
</dbReference>
<proteinExistence type="inferred from homology"/>
<evidence type="ECO:0000256" key="2">
    <source>
        <dbReference type="ARBA" id="ARBA00022729"/>
    </source>
</evidence>
<feature type="domain" description="Leucine-binding protein" evidence="5">
    <location>
        <begin position="30"/>
        <end position="281"/>
    </location>
</feature>
<evidence type="ECO:0000313" key="6">
    <source>
        <dbReference type="EMBL" id="MBB3935266.1"/>
    </source>
</evidence>
<dbReference type="AlphaFoldDB" id="A0A7W6FTQ9"/>
<dbReference type="Proteomes" id="UP000531216">
    <property type="component" value="Unassembled WGS sequence"/>
</dbReference>
<dbReference type="SUPFAM" id="SSF53822">
    <property type="entry name" value="Periplasmic binding protein-like I"/>
    <property type="match status" value="1"/>
</dbReference>
<dbReference type="InterPro" id="IPR051010">
    <property type="entry name" value="BCAA_transport"/>
</dbReference>
<evidence type="ECO:0000313" key="7">
    <source>
        <dbReference type="Proteomes" id="UP000531216"/>
    </source>
</evidence>
<dbReference type="PANTHER" id="PTHR30483">
    <property type="entry name" value="LEUCINE-SPECIFIC-BINDING PROTEIN"/>
    <property type="match status" value="1"/>
</dbReference>
<evidence type="ECO:0000256" key="4">
    <source>
        <dbReference type="SAM" id="SignalP"/>
    </source>
</evidence>
<organism evidence="6 7">
    <name type="scientific">Aureimonas phyllosphaerae</name>
    <dbReference type="NCBI Taxonomy" id="1166078"/>
    <lineage>
        <taxon>Bacteria</taxon>
        <taxon>Pseudomonadati</taxon>
        <taxon>Pseudomonadota</taxon>
        <taxon>Alphaproteobacteria</taxon>
        <taxon>Hyphomicrobiales</taxon>
        <taxon>Aurantimonadaceae</taxon>
        <taxon>Aureimonas</taxon>
    </lineage>
</organism>
<comment type="similarity">
    <text evidence="1">Belongs to the leucine-binding protein family.</text>
</comment>
<evidence type="ECO:0000259" key="5">
    <source>
        <dbReference type="Pfam" id="PF13458"/>
    </source>
</evidence>
<dbReference type="Gene3D" id="3.40.50.2300">
    <property type="match status" value="2"/>
</dbReference>
<dbReference type="Pfam" id="PF13458">
    <property type="entry name" value="Peripla_BP_6"/>
    <property type="match status" value="1"/>
</dbReference>
<comment type="caution">
    <text evidence="6">The sequence shown here is derived from an EMBL/GenBank/DDBJ whole genome shotgun (WGS) entry which is preliminary data.</text>
</comment>
<evidence type="ECO:0000256" key="1">
    <source>
        <dbReference type="ARBA" id="ARBA00010062"/>
    </source>
</evidence>
<dbReference type="PANTHER" id="PTHR30483:SF6">
    <property type="entry name" value="PERIPLASMIC BINDING PROTEIN OF ABC TRANSPORTER FOR NATURAL AMINO ACIDS"/>
    <property type="match status" value="1"/>
</dbReference>
<reference evidence="6 7" key="1">
    <citation type="submission" date="2020-08" db="EMBL/GenBank/DDBJ databases">
        <title>Genomic Encyclopedia of Type Strains, Phase IV (KMG-IV): sequencing the most valuable type-strain genomes for metagenomic binning, comparative biology and taxonomic classification.</title>
        <authorList>
            <person name="Goeker M."/>
        </authorList>
    </citation>
    <scope>NUCLEOTIDE SEQUENCE [LARGE SCALE GENOMIC DNA]</scope>
    <source>
        <strain evidence="6 7">DSM 25024</strain>
    </source>
</reference>
<keyword evidence="3" id="KW-0813">Transport</keyword>
<feature type="chain" id="PRO_5031448297" evidence="4">
    <location>
        <begin position="25"/>
        <end position="355"/>
    </location>
</feature>
<dbReference type="InterPro" id="IPR028082">
    <property type="entry name" value="Peripla_BP_I"/>
</dbReference>
<evidence type="ECO:0000256" key="3">
    <source>
        <dbReference type="ARBA" id="ARBA00022970"/>
    </source>
</evidence>
<keyword evidence="7" id="KW-1185">Reference proteome</keyword>
<protein>
    <submittedName>
        <fullName evidence="6">Branched-chain amino acid transport system substrate-binding protein</fullName>
    </submittedName>
</protein>
<gene>
    <name evidence="6" type="ORF">GGR05_001394</name>
</gene>
<feature type="signal peptide" evidence="4">
    <location>
        <begin position="1"/>
        <end position="24"/>
    </location>
</feature>
<dbReference type="RefSeq" id="WP_175526747.1">
    <property type="nucleotide sequence ID" value="NZ_FOOA01000002.1"/>
</dbReference>
<name>A0A7W6FTQ9_9HYPH</name>
<keyword evidence="2 4" id="KW-0732">Signal</keyword>
<dbReference type="InterPro" id="IPR028081">
    <property type="entry name" value="Leu-bd"/>
</dbReference>
<keyword evidence="3" id="KW-0029">Amino-acid transport</keyword>
<accession>A0A7W6FTQ9</accession>
<dbReference type="GO" id="GO:0006865">
    <property type="term" value="P:amino acid transport"/>
    <property type="evidence" value="ECO:0007669"/>
    <property type="project" value="UniProtKB-KW"/>
</dbReference>